<dbReference type="AlphaFoldDB" id="A0A8S1S066"/>
<name>A0A8S1S066_PAROT</name>
<comment type="caution">
    <text evidence="2">The sequence shown here is derived from an EMBL/GenBank/DDBJ whole genome shotgun (WGS) entry which is preliminary data.</text>
</comment>
<feature type="compositionally biased region" description="Polar residues" evidence="1">
    <location>
        <begin position="650"/>
        <end position="659"/>
    </location>
</feature>
<feature type="compositionally biased region" description="Basic residues" evidence="1">
    <location>
        <begin position="765"/>
        <end position="775"/>
    </location>
</feature>
<feature type="region of interest" description="Disordered" evidence="1">
    <location>
        <begin position="493"/>
        <end position="534"/>
    </location>
</feature>
<evidence type="ECO:0000313" key="3">
    <source>
        <dbReference type="Proteomes" id="UP000683925"/>
    </source>
</evidence>
<gene>
    <name evidence="2" type="ORF">POCTA_138.1.T0050013</name>
</gene>
<feature type="compositionally biased region" description="Basic and acidic residues" evidence="1">
    <location>
        <begin position="1"/>
        <end position="20"/>
    </location>
</feature>
<dbReference type="EMBL" id="CAJJDP010000004">
    <property type="protein sequence ID" value="CAD8133688.1"/>
    <property type="molecule type" value="Genomic_DNA"/>
</dbReference>
<organism evidence="2 3">
    <name type="scientific">Paramecium octaurelia</name>
    <dbReference type="NCBI Taxonomy" id="43137"/>
    <lineage>
        <taxon>Eukaryota</taxon>
        <taxon>Sar</taxon>
        <taxon>Alveolata</taxon>
        <taxon>Ciliophora</taxon>
        <taxon>Intramacronucleata</taxon>
        <taxon>Oligohymenophorea</taxon>
        <taxon>Peniculida</taxon>
        <taxon>Parameciidae</taxon>
        <taxon>Paramecium</taxon>
    </lineage>
</organism>
<dbReference type="OrthoDB" id="300951at2759"/>
<reference evidence="2" key="1">
    <citation type="submission" date="2021-01" db="EMBL/GenBank/DDBJ databases">
        <authorList>
            <consortium name="Genoscope - CEA"/>
            <person name="William W."/>
        </authorList>
    </citation>
    <scope>NUCLEOTIDE SEQUENCE</scope>
</reference>
<proteinExistence type="predicted"/>
<feature type="region of interest" description="Disordered" evidence="1">
    <location>
        <begin position="760"/>
        <end position="780"/>
    </location>
</feature>
<sequence length="786" mass="92339">MISRKETSLSQNKEKDEKHGKLIKQPSSFFKSFSSSKKGVKDGEEFQFFVRNQDCSFYTILYMLVNFSKVEEDQKKKGFSLLTNSKPLMNMETYNDISVLHPELIYFFSVISVRDLHDFYIDFYASFDANKNFTLERKELTKMFTVVLDFLGHKKFKVFSDKTLIEADAFEGKLTQKQIDDISENFLLPDDQSKVDYLLIFPYILSFYLEYSYQEIKNKQKRLEIIKGIETIKGKEVEIKNITSLISILKEMGIDYFKEKNTYKLSYRDVENILLKFKNIQKWMTFDVIQQILQSLSKIMQVDSKTQEETKKLKVHKIIDFLALKLCVHQNCLKIKQQKNNVNQSVFLEILILWNCAQYSQWASEKQFTQKFEKYLNAHYYGQQSFSRTELQRCLEGFFKKFFQLMPKQQIYKIIQCHSLFTDENIVRNHKIQREDLIQSLYSMVCQEGFKKLKQYVKIKFDGIIKSTGNTVQYSNYGKIIDQESIQGGISSQRQLLEQSQQQNQNTNKLQQQKEKKQEESEKSESSDEENKTVKATQKFKTAVRAIQSGNAFIQEKNEGKDILKACLIMDSFLKRQTQRIKSHCKETKSLNSSFIKQDLSRIDTQQNQLENNDQSLIFDPSAQINQKRKEQKQSEFLGTKKEKEKKGWETSNNQVQKPESTEVIEIHPSQDKAKVEQNQDLVFTESKNKHKDRNQISNELQMILGKSNDEFGPNNFKKAIRLQSTVEASQSARPFIKQSEQQDNLVIIDETALEQMIKSNQNKTKVKSKTQNRKSTRDDCQCRVF</sequence>
<evidence type="ECO:0000256" key="1">
    <source>
        <dbReference type="SAM" id="MobiDB-lite"/>
    </source>
</evidence>
<protein>
    <submittedName>
        <fullName evidence="2">Uncharacterized protein</fullName>
    </submittedName>
</protein>
<feature type="compositionally biased region" description="Low complexity" evidence="1">
    <location>
        <begin position="493"/>
        <end position="511"/>
    </location>
</feature>
<dbReference type="OMA" id="KSHCKET"/>
<keyword evidence="3" id="KW-1185">Reference proteome</keyword>
<feature type="compositionally biased region" description="Basic and acidic residues" evidence="1">
    <location>
        <begin position="512"/>
        <end position="533"/>
    </location>
</feature>
<feature type="region of interest" description="Disordered" evidence="1">
    <location>
        <begin position="622"/>
        <end position="661"/>
    </location>
</feature>
<dbReference type="Proteomes" id="UP000683925">
    <property type="component" value="Unassembled WGS sequence"/>
</dbReference>
<accession>A0A8S1S066</accession>
<feature type="compositionally biased region" description="Basic and acidic residues" evidence="1">
    <location>
        <begin position="628"/>
        <end position="649"/>
    </location>
</feature>
<evidence type="ECO:0000313" key="2">
    <source>
        <dbReference type="EMBL" id="CAD8133688.1"/>
    </source>
</evidence>
<feature type="region of interest" description="Disordered" evidence="1">
    <location>
        <begin position="1"/>
        <end position="23"/>
    </location>
</feature>